<dbReference type="SUPFAM" id="SSF53850">
    <property type="entry name" value="Periplasmic binding protein-like II"/>
    <property type="match status" value="1"/>
</dbReference>
<name>A0A2N0XAM6_9CORY</name>
<gene>
    <name evidence="4" type="ORF">CXB45_00790</name>
</gene>
<proteinExistence type="predicted"/>
<dbReference type="PROSITE" id="PS51257">
    <property type="entry name" value="PROKAR_LIPOPROTEIN"/>
    <property type="match status" value="1"/>
</dbReference>
<dbReference type="PIRSF" id="PIRSF002741">
    <property type="entry name" value="MppA"/>
    <property type="match status" value="1"/>
</dbReference>
<dbReference type="GO" id="GO:1904680">
    <property type="term" value="F:peptide transmembrane transporter activity"/>
    <property type="evidence" value="ECO:0007669"/>
    <property type="project" value="TreeGrafter"/>
</dbReference>
<dbReference type="GO" id="GO:0042597">
    <property type="term" value="C:periplasmic space"/>
    <property type="evidence" value="ECO:0007669"/>
    <property type="project" value="UniProtKB-ARBA"/>
</dbReference>
<dbReference type="Gene3D" id="3.40.190.10">
    <property type="entry name" value="Periplasmic binding protein-like II"/>
    <property type="match status" value="1"/>
</dbReference>
<dbReference type="Gene3D" id="3.10.105.10">
    <property type="entry name" value="Dipeptide-binding Protein, Domain 3"/>
    <property type="match status" value="1"/>
</dbReference>
<reference evidence="4 5" key="1">
    <citation type="submission" date="2017-12" db="EMBL/GenBank/DDBJ databases">
        <title>Corynebacterium mastitidis 16-1433 Genome.</title>
        <authorList>
            <person name="Gulvik C.A."/>
        </authorList>
    </citation>
    <scope>NUCLEOTIDE SEQUENCE [LARGE SCALE GENOMIC DNA]</scope>
    <source>
        <strain evidence="4 5">16-1433</strain>
    </source>
</reference>
<evidence type="ECO:0000256" key="1">
    <source>
        <dbReference type="SAM" id="MobiDB-lite"/>
    </source>
</evidence>
<protein>
    <submittedName>
        <fullName evidence="4">ABC transporter substrate-binding protein</fullName>
    </submittedName>
</protein>
<dbReference type="Pfam" id="PF00496">
    <property type="entry name" value="SBP_bac_5"/>
    <property type="match status" value="1"/>
</dbReference>
<dbReference type="RefSeq" id="WP_101172748.1">
    <property type="nucleotide sequence ID" value="NZ_JAKRKB010000001.1"/>
</dbReference>
<accession>A0A2N0XAM6</accession>
<dbReference type="Proteomes" id="UP000233249">
    <property type="component" value="Unassembled WGS sequence"/>
</dbReference>
<dbReference type="GO" id="GO:0015833">
    <property type="term" value="P:peptide transport"/>
    <property type="evidence" value="ECO:0007669"/>
    <property type="project" value="TreeGrafter"/>
</dbReference>
<dbReference type="PANTHER" id="PTHR30290:SF65">
    <property type="entry name" value="MONOACYL PHOSPHATIDYLINOSITOL TETRAMANNOSIDE-BINDING PROTEIN LPQW-RELATED"/>
    <property type="match status" value="1"/>
</dbReference>
<feature type="signal peptide" evidence="2">
    <location>
        <begin position="1"/>
        <end position="23"/>
    </location>
</feature>
<evidence type="ECO:0000259" key="3">
    <source>
        <dbReference type="Pfam" id="PF00496"/>
    </source>
</evidence>
<dbReference type="Gene3D" id="3.90.76.10">
    <property type="entry name" value="Dipeptide-binding Protein, Domain 1"/>
    <property type="match status" value="1"/>
</dbReference>
<evidence type="ECO:0000313" key="5">
    <source>
        <dbReference type="Proteomes" id="UP000233249"/>
    </source>
</evidence>
<dbReference type="GO" id="GO:0043190">
    <property type="term" value="C:ATP-binding cassette (ABC) transporter complex"/>
    <property type="evidence" value="ECO:0007669"/>
    <property type="project" value="InterPro"/>
</dbReference>
<dbReference type="CDD" id="cd08501">
    <property type="entry name" value="PBP2_Lpqw"/>
    <property type="match status" value="1"/>
</dbReference>
<feature type="chain" id="PRO_5014748237" evidence="2">
    <location>
        <begin position="24"/>
        <end position="550"/>
    </location>
</feature>
<feature type="region of interest" description="Disordered" evidence="1">
    <location>
        <begin position="23"/>
        <end position="43"/>
    </location>
</feature>
<keyword evidence="2" id="KW-0732">Signal</keyword>
<organism evidence="4 5">
    <name type="scientific">Corynebacterium mastitidis</name>
    <dbReference type="NCBI Taxonomy" id="161890"/>
    <lineage>
        <taxon>Bacteria</taxon>
        <taxon>Bacillati</taxon>
        <taxon>Actinomycetota</taxon>
        <taxon>Actinomycetes</taxon>
        <taxon>Mycobacteriales</taxon>
        <taxon>Corynebacteriaceae</taxon>
        <taxon>Corynebacterium</taxon>
    </lineage>
</organism>
<sequence>MKKLSLATVAILALLGLSSCSSAPETPLEVSPTGSYNKKDPGELRQGGTLTLPIAEIPEQQNALHANSTAPVSTLWGWYMPQMFYSDSEGNPTPNPNFLLDARAEVVGGKTVVHYALNPQASFNDGTPIDWRSYENTWRISRGDDDAYQISSSDGYNLIESVRPGENDKQVVVTYKHIYPWWNGLFSQLLHPGISTPEDFNEGFLQRLPNEYGAGPYKVGAVDYPGGTVTFVPNERWWGAAPKLDRVVFRQMEAQASINAFRAGEIDSVSLGNKNHLAAALGMGKQAELHTALDTTYSLLSLNSRSPLLNDVTVREAVVSGIDRALLATILFNGRGYSEDLPGSMTFLQNQEGYRDVFGELVSFDPDHARELLDQAGWKPSRDGIRAKHGERMVLRYPLFSDTSTGKAVATSLQKMLRDIGVELKIEARPAADFARVLEEQDFDLIDSMVVQNDPNGTAYFRQQYYSDSTLNLSGTGTAEVDAMIDELEKLPTAEEQNARAIEIEKVALSRFGLVPYANGPKTVAVKPGLANVGSLIFGSVPKEEIGWVR</sequence>
<comment type="caution">
    <text evidence="4">The sequence shown here is derived from an EMBL/GenBank/DDBJ whole genome shotgun (WGS) entry which is preliminary data.</text>
</comment>
<dbReference type="InterPro" id="IPR039424">
    <property type="entry name" value="SBP_5"/>
</dbReference>
<dbReference type="OrthoDB" id="7888869at2"/>
<dbReference type="AlphaFoldDB" id="A0A2N0XAM6"/>
<dbReference type="PANTHER" id="PTHR30290">
    <property type="entry name" value="PERIPLASMIC BINDING COMPONENT OF ABC TRANSPORTER"/>
    <property type="match status" value="1"/>
</dbReference>
<evidence type="ECO:0000313" key="4">
    <source>
        <dbReference type="EMBL" id="PKF69731.1"/>
    </source>
</evidence>
<feature type="domain" description="Solute-binding protein family 5" evidence="3">
    <location>
        <begin position="105"/>
        <end position="468"/>
    </location>
</feature>
<dbReference type="InterPro" id="IPR030678">
    <property type="entry name" value="Peptide/Ni-bd"/>
</dbReference>
<dbReference type="InterPro" id="IPR000914">
    <property type="entry name" value="SBP_5_dom"/>
</dbReference>
<evidence type="ECO:0000256" key="2">
    <source>
        <dbReference type="SAM" id="SignalP"/>
    </source>
</evidence>
<dbReference type="EMBL" id="PJAF01000001">
    <property type="protein sequence ID" value="PKF69731.1"/>
    <property type="molecule type" value="Genomic_DNA"/>
</dbReference>